<keyword evidence="3" id="KW-1185">Reference proteome</keyword>
<dbReference type="NCBIfam" id="NF008769">
    <property type="entry name" value="PRK11798.2-5"/>
    <property type="match status" value="1"/>
</dbReference>
<sequence>MVSTKPYLVRAIYEWCSDQGFTPYLAARVDSSTRVPPGYGKDGQIVLNVGADATNKLTMDNESISFQARFNGSVQHILIPMSNVLAVYARENGQGMAFEADIDDGEPFEEDAPDDADVTGLELAPEPEASPEPSESPKSGDDRPPPPRGGHLKIVK</sequence>
<reference evidence="2 3" key="1">
    <citation type="submission" date="2017-06" db="EMBL/GenBank/DDBJ databases">
        <title>Azoarcus.</title>
        <authorList>
            <person name="Woo J.-H."/>
            <person name="Kim H.-S."/>
        </authorList>
    </citation>
    <scope>NUCLEOTIDE SEQUENCE [LARGE SCALE GENOMIC DNA]</scope>
    <source>
        <strain evidence="2 3">TSPY31</strain>
    </source>
</reference>
<dbReference type="PANTHER" id="PTHR37486:SF1">
    <property type="entry name" value="STRINGENT STARVATION PROTEIN B"/>
    <property type="match status" value="1"/>
</dbReference>
<dbReference type="GO" id="GO:0005829">
    <property type="term" value="C:cytosol"/>
    <property type="evidence" value="ECO:0007669"/>
    <property type="project" value="TreeGrafter"/>
</dbReference>
<evidence type="ECO:0000256" key="1">
    <source>
        <dbReference type="SAM" id="MobiDB-lite"/>
    </source>
</evidence>
<keyword evidence="2" id="KW-0378">Hydrolase</keyword>
<dbReference type="KEGG" id="acom:CEW83_19235"/>
<dbReference type="Gene3D" id="2.30.30.220">
    <property type="entry name" value="SspB-like"/>
    <property type="match status" value="1"/>
</dbReference>
<dbReference type="EMBL" id="CP022187">
    <property type="protein sequence ID" value="AWI77100.1"/>
    <property type="molecule type" value="Genomic_DNA"/>
</dbReference>
<dbReference type="PIRSF" id="PIRSF005276">
    <property type="entry name" value="SspB"/>
    <property type="match status" value="1"/>
</dbReference>
<gene>
    <name evidence="2" type="ORF">CEW83_19235</name>
</gene>
<dbReference type="AlphaFoldDB" id="A0A2U8GUL2"/>
<accession>A0A2U8GUL2</accession>
<feature type="compositionally biased region" description="Acidic residues" evidence="1">
    <location>
        <begin position="102"/>
        <end position="117"/>
    </location>
</feature>
<feature type="region of interest" description="Disordered" evidence="1">
    <location>
        <begin position="102"/>
        <end position="156"/>
    </location>
</feature>
<feature type="compositionally biased region" description="Low complexity" evidence="1">
    <location>
        <begin position="121"/>
        <end position="137"/>
    </location>
</feature>
<name>A0A2U8GUL2_9RHOO</name>
<organism evidence="2 3">
    <name type="scientific">Parazoarcus communis</name>
    <dbReference type="NCBI Taxonomy" id="41977"/>
    <lineage>
        <taxon>Bacteria</taxon>
        <taxon>Pseudomonadati</taxon>
        <taxon>Pseudomonadota</taxon>
        <taxon>Betaproteobacteria</taxon>
        <taxon>Rhodocyclales</taxon>
        <taxon>Zoogloeaceae</taxon>
        <taxon>Parazoarcus</taxon>
    </lineage>
</organism>
<evidence type="ECO:0000313" key="3">
    <source>
        <dbReference type="Proteomes" id="UP000244930"/>
    </source>
</evidence>
<dbReference type="GO" id="GO:0045732">
    <property type="term" value="P:positive regulation of protein catabolic process"/>
    <property type="evidence" value="ECO:0007669"/>
    <property type="project" value="TreeGrafter"/>
</dbReference>
<keyword evidence="2" id="KW-0645">Protease</keyword>
<proteinExistence type="predicted"/>
<dbReference type="GO" id="GO:0008233">
    <property type="term" value="F:peptidase activity"/>
    <property type="evidence" value="ECO:0007669"/>
    <property type="project" value="UniProtKB-KW"/>
</dbReference>
<dbReference type="InterPro" id="IPR036760">
    <property type="entry name" value="SspB-like_sf"/>
</dbReference>
<dbReference type="GO" id="GO:0006508">
    <property type="term" value="P:proteolysis"/>
    <property type="evidence" value="ECO:0007669"/>
    <property type="project" value="UniProtKB-KW"/>
</dbReference>
<dbReference type="GO" id="GO:0005840">
    <property type="term" value="C:ribosome"/>
    <property type="evidence" value="ECO:0007669"/>
    <property type="project" value="TreeGrafter"/>
</dbReference>
<dbReference type="SUPFAM" id="SSF101738">
    <property type="entry name" value="SspB-like"/>
    <property type="match status" value="1"/>
</dbReference>
<dbReference type="PANTHER" id="PTHR37486">
    <property type="entry name" value="STRINGENT STARVATION PROTEIN B"/>
    <property type="match status" value="1"/>
</dbReference>
<protein>
    <submittedName>
        <fullName evidence="2">ClpXP protease specificity-enhancing factor</fullName>
    </submittedName>
</protein>
<dbReference type="Pfam" id="PF04386">
    <property type="entry name" value="SspB"/>
    <property type="match status" value="1"/>
</dbReference>
<dbReference type="RefSeq" id="WP_108950799.1">
    <property type="nucleotide sequence ID" value="NZ_CP022187.1"/>
</dbReference>
<dbReference type="Proteomes" id="UP000244930">
    <property type="component" value="Chromosome"/>
</dbReference>
<evidence type="ECO:0000313" key="2">
    <source>
        <dbReference type="EMBL" id="AWI77100.1"/>
    </source>
</evidence>
<dbReference type="InterPro" id="IPR007481">
    <property type="entry name" value="SspB"/>
</dbReference>